<gene>
    <name evidence="2" type="ORF">BDK51DRAFT_44565</name>
</gene>
<evidence type="ECO:0000313" key="3">
    <source>
        <dbReference type="Proteomes" id="UP000269721"/>
    </source>
</evidence>
<dbReference type="AlphaFoldDB" id="A0A4P9W759"/>
<accession>A0A4P9W759</accession>
<name>A0A4P9W759_9FUNG</name>
<reference evidence="3" key="1">
    <citation type="journal article" date="2018" name="Nat. Microbiol.">
        <title>Leveraging single-cell genomics to expand the fungal tree of life.</title>
        <authorList>
            <person name="Ahrendt S.R."/>
            <person name="Quandt C.A."/>
            <person name="Ciobanu D."/>
            <person name="Clum A."/>
            <person name="Salamov A."/>
            <person name="Andreopoulos B."/>
            <person name="Cheng J.F."/>
            <person name="Woyke T."/>
            <person name="Pelin A."/>
            <person name="Henrissat B."/>
            <person name="Reynolds N.K."/>
            <person name="Benny G.L."/>
            <person name="Smith M.E."/>
            <person name="James T.Y."/>
            <person name="Grigoriev I.V."/>
        </authorList>
    </citation>
    <scope>NUCLEOTIDE SEQUENCE [LARGE SCALE GENOMIC DNA]</scope>
</reference>
<organism evidence="2 3">
    <name type="scientific">Blyttiomyces helicus</name>
    <dbReference type="NCBI Taxonomy" id="388810"/>
    <lineage>
        <taxon>Eukaryota</taxon>
        <taxon>Fungi</taxon>
        <taxon>Fungi incertae sedis</taxon>
        <taxon>Chytridiomycota</taxon>
        <taxon>Chytridiomycota incertae sedis</taxon>
        <taxon>Chytridiomycetes</taxon>
        <taxon>Chytridiomycetes incertae sedis</taxon>
        <taxon>Blyttiomyces</taxon>
    </lineage>
</organism>
<proteinExistence type="predicted"/>
<protein>
    <submittedName>
        <fullName evidence="2">Uncharacterized protein</fullName>
    </submittedName>
</protein>
<feature type="region of interest" description="Disordered" evidence="1">
    <location>
        <begin position="266"/>
        <end position="289"/>
    </location>
</feature>
<feature type="region of interest" description="Disordered" evidence="1">
    <location>
        <begin position="143"/>
        <end position="168"/>
    </location>
</feature>
<evidence type="ECO:0000256" key="1">
    <source>
        <dbReference type="SAM" id="MobiDB-lite"/>
    </source>
</evidence>
<keyword evidence="3" id="KW-1185">Reference proteome</keyword>
<sequence>MPSICPVHLIQTARKNIQPFILPVLSSSCIITDGREICSSEFERSGGLAAVLLEVHRWSAHRGGSESAADVGEIEGCAAVRDAGVWTADRPEEQGMSVALLRGRARRDTKRIVICELGRKREHRVRGRDLGLGRLAMVGLGRPNSAPNIVPSPPSARDRLDSTPPSTPKRVILQNKPPYKPTAMLAYINDAMEEEMNSGCLAVSRRERDLQGISSRIHLPLILVVCHMYRGFGQLHLAELAVVAPSADQGAGASLDFGSRGAKRRAIGSRAEASIQRQSRGSKGPENCP</sequence>
<dbReference type="Proteomes" id="UP000269721">
    <property type="component" value="Unassembled WGS sequence"/>
</dbReference>
<evidence type="ECO:0000313" key="2">
    <source>
        <dbReference type="EMBL" id="RKO88184.1"/>
    </source>
</evidence>
<dbReference type="EMBL" id="KZ996886">
    <property type="protein sequence ID" value="RKO88184.1"/>
    <property type="molecule type" value="Genomic_DNA"/>
</dbReference>